<evidence type="ECO:0000313" key="1">
    <source>
        <dbReference type="EMBL" id="EAR59452.1"/>
    </source>
</evidence>
<organism evidence="1 2">
    <name type="scientific">Neptuniibacter caesariensis</name>
    <dbReference type="NCBI Taxonomy" id="207954"/>
    <lineage>
        <taxon>Bacteria</taxon>
        <taxon>Pseudomonadati</taxon>
        <taxon>Pseudomonadota</taxon>
        <taxon>Gammaproteobacteria</taxon>
        <taxon>Oceanospirillales</taxon>
        <taxon>Oceanospirillaceae</taxon>
        <taxon>Neptuniibacter</taxon>
    </lineage>
</organism>
<name>A0A7U8GQS2_NEPCE</name>
<dbReference type="OrthoDB" id="8561934at2"/>
<protein>
    <recommendedName>
        <fullName evidence="3">4-oxalocrotonate tautomerase</fullName>
    </recommendedName>
</protein>
<gene>
    <name evidence="1" type="ORF">MED92_12536</name>
</gene>
<accession>A0A7U8GQS2</accession>
<dbReference type="PANTHER" id="PTHR35530:SF1">
    <property type="entry name" value="2-HYDROXYMUCONATE TAUTOMERASE"/>
    <property type="match status" value="1"/>
</dbReference>
<evidence type="ECO:0000313" key="2">
    <source>
        <dbReference type="Proteomes" id="UP000002171"/>
    </source>
</evidence>
<dbReference type="SUPFAM" id="SSF55331">
    <property type="entry name" value="Tautomerase/MIF"/>
    <property type="match status" value="1"/>
</dbReference>
<reference evidence="1 2" key="1">
    <citation type="submission" date="2006-02" db="EMBL/GenBank/DDBJ databases">
        <authorList>
            <person name="Pinhassi J."/>
            <person name="Pedros-Alio C."/>
            <person name="Ferriera S."/>
            <person name="Johnson J."/>
            <person name="Kravitz S."/>
            <person name="Halpern A."/>
            <person name="Remington K."/>
            <person name="Beeson K."/>
            <person name="Tran B."/>
            <person name="Rogers Y.-H."/>
            <person name="Friedman R."/>
            <person name="Venter J.C."/>
        </authorList>
    </citation>
    <scope>NUCLEOTIDE SEQUENCE [LARGE SCALE GENOMIC DNA]</scope>
    <source>
        <strain evidence="1 2">MED92</strain>
    </source>
</reference>
<evidence type="ECO:0008006" key="3">
    <source>
        <dbReference type="Google" id="ProtNLM"/>
    </source>
</evidence>
<dbReference type="Gene3D" id="3.30.429.10">
    <property type="entry name" value="Macrophage Migration Inhibitory Factor"/>
    <property type="match status" value="2"/>
</dbReference>
<proteinExistence type="predicted"/>
<keyword evidence="2" id="KW-1185">Reference proteome</keyword>
<sequence>MPYISVQLSSPTDPITADNLAKGITHILSNDLGKKEELTAVNITYSSSSQWYIGNRSLDTRHEQSAYVDIKISEGTNSKAEIKTAIAKLYELLNDQLGNLSEVSYITIDEVNQTNWGYGGKTQHERAIKRTESGAIDTAFYLNKGRKERAVSFSSIFKRICT</sequence>
<dbReference type="EMBL" id="AAOW01000054">
    <property type="protein sequence ID" value="EAR59452.1"/>
    <property type="molecule type" value="Genomic_DNA"/>
</dbReference>
<dbReference type="Proteomes" id="UP000002171">
    <property type="component" value="Unassembled WGS sequence"/>
</dbReference>
<dbReference type="RefSeq" id="WP_007020173.1">
    <property type="nucleotide sequence ID" value="NZ_CH724125.1"/>
</dbReference>
<dbReference type="InterPro" id="IPR014347">
    <property type="entry name" value="Tautomerase/MIF_sf"/>
</dbReference>
<dbReference type="PANTHER" id="PTHR35530">
    <property type="entry name" value="TAUTOMERASE-RELATED"/>
    <property type="match status" value="1"/>
</dbReference>
<comment type="caution">
    <text evidence="1">The sequence shown here is derived from an EMBL/GenBank/DDBJ whole genome shotgun (WGS) entry which is preliminary data.</text>
</comment>
<dbReference type="AlphaFoldDB" id="A0A7U8GQS2"/>